<dbReference type="SMART" id="SM00400">
    <property type="entry name" value="ZnF_CHCC"/>
    <property type="match status" value="1"/>
</dbReference>
<dbReference type="SUPFAM" id="SSF57783">
    <property type="entry name" value="Zinc beta-ribbon"/>
    <property type="match status" value="1"/>
</dbReference>
<keyword evidence="6" id="KW-0235">DNA replication</keyword>
<keyword evidence="5 14" id="KW-0548">Nucleotidyltransferase</keyword>
<dbReference type="GO" id="GO:0006269">
    <property type="term" value="P:DNA replication, synthesis of primer"/>
    <property type="evidence" value="ECO:0007669"/>
    <property type="project" value="UniProtKB-KW"/>
</dbReference>
<dbReference type="Pfam" id="PF01807">
    <property type="entry name" value="Zn_ribbon_DnaG"/>
    <property type="match status" value="1"/>
</dbReference>
<dbReference type="PANTHER" id="PTHR30313:SF2">
    <property type="entry name" value="DNA PRIMASE"/>
    <property type="match status" value="1"/>
</dbReference>
<evidence type="ECO:0000256" key="12">
    <source>
        <dbReference type="ARBA" id="ARBA00023163"/>
    </source>
</evidence>
<dbReference type="GO" id="GO:0008270">
    <property type="term" value="F:zinc ion binding"/>
    <property type="evidence" value="ECO:0007669"/>
    <property type="project" value="UniProtKB-KW"/>
</dbReference>
<sequence>MAGRINDDDIVTVRERARIDEVVGSYVALRNAGGGSLKGLCPFHDEKTPSFQVTPSRGFYYCFGCGEGGDVITFMQKIDNL</sequence>
<dbReference type="InterPro" id="IPR050219">
    <property type="entry name" value="DnaG_primase"/>
</dbReference>
<keyword evidence="9" id="KW-0862">Zinc</keyword>
<evidence type="ECO:0000256" key="8">
    <source>
        <dbReference type="ARBA" id="ARBA00022771"/>
    </source>
</evidence>
<dbReference type="InterPro" id="IPR002694">
    <property type="entry name" value="Znf_CHC2"/>
</dbReference>
<feature type="domain" description="Zinc finger CHC2-type" evidence="13">
    <location>
        <begin position="37"/>
        <end position="81"/>
    </location>
</feature>
<evidence type="ECO:0000256" key="9">
    <source>
        <dbReference type="ARBA" id="ARBA00022833"/>
    </source>
</evidence>
<dbReference type="InterPro" id="IPR036977">
    <property type="entry name" value="DNA_primase_Znf_CHC2"/>
</dbReference>
<evidence type="ECO:0000256" key="2">
    <source>
        <dbReference type="ARBA" id="ARBA00022478"/>
    </source>
</evidence>
<dbReference type="AlphaFoldDB" id="A0A6J4K1Q1"/>
<gene>
    <name evidence="14" type="ORF">AVDCRST_MAG48-736</name>
</gene>
<keyword evidence="10" id="KW-0460">Magnesium</keyword>
<protein>
    <submittedName>
        <fullName evidence="14">DNA primase</fullName>
        <ecNumber evidence="14">2.7.7.-</ecNumber>
    </submittedName>
</protein>
<evidence type="ECO:0000256" key="3">
    <source>
        <dbReference type="ARBA" id="ARBA00022515"/>
    </source>
</evidence>
<comment type="cofactor">
    <cofactor evidence="1">
        <name>Zn(2+)</name>
        <dbReference type="ChEBI" id="CHEBI:29105"/>
    </cofactor>
</comment>
<keyword evidence="7" id="KW-0479">Metal-binding</keyword>
<dbReference type="GO" id="GO:1990077">
    <property type="term" value="C:primosome complex"/>
    <property type="evidence" value="ECO:0007669"/>
    <property type="project" value="UniProtKB-KW"/>
</dbReference>
<evidence type="ECO:0000256" key="4">
    <source>
        <dbReference type="ARBA" id="ARBA00022679"/>
    </source>
</evidence>
<dbReference type="GO" id="GO:0003899">
    <property type="term" value="F:DNA-directed RNA polymerase activity"/>
    <property type="evidence" value="ECO:0007669"/>
    <property type="project" value="InterPro"/>
</dbReference>
<evidence type="ECO:0000256" key="1">
    <source>
        <dbReference type="ARBA" id="ARBA00001947"/>
    </source>
</evidence>
<keyword evidence="2" id="KW-0240">DNA-directed RNA polymerase</keyword>
<evidence type="ECO:0000256" key="6">
    <source>
        <dbReference type="ARBA" id="ARBA00022705"/>
    </source>
</evidence>
<dbReference type="Gene3D" id="3.90.580.10">
    <property type="entry name" value="Zinc finger, CHC2-type domain"/>
    <property type="match status" value="1"/>
</dbReference>
<name>A0A6J4K1Q1_9ACTN</name>
<evidence type="ECO:0000256" key="7">
    <source>
        <dbReference type="ARBA" id="ARBA00022723"/>
    </source>
</evidence>
<feature type="non-terminal residue" evidence="14">
    <location>
        <position position="81"/>
    </location>
</feature>
<keyword evidence="12" id="KW-0804">Transcription</keyword>
<keyword evidence="8" id="KW-0863">Zinc-finger</keyword>
<reference evidence="14" key="1">
    <citation type="submission" date="2020-02" db="EMBL/GenBank/DDBJ databases">
        <authorList>
            <person name="Meier V. D."/>
        </authorList>
    </citation>
    <scope>NUCLEOTIDE SEQUENCE</scope>
    <source>
        <strain evidence="14">AVDCRST_MAG48</strain>
    </source>
</reference>
<keyword evidence="3" id="KW-0639">Primosome</keyword>
<evidence type="ECO:0000313" key="14">
    <source>
        <dbReference type="EMBL" id="CAA9293417.1"/>
    </source>
</evidence>
<dbReference type="GO" id="GO:0003677">
    <property type="term" value="F:DNA binding"/>
    <property type="evidence" value="ECO:0007669"/>
    <property type="project" value="UniProtKB-KW"/>
</dbReference>
<evidence type="ECO:0000256" key="11">
    <source>
        <dbReference type="ARBA" id="ARBA00023125"/>
    </source>
</evidence>
<accession>A0A6J4K1Q1</accession>
<evidence type="ECO:0000256" key="10">
    <source>
        <dbReference type="ARBA" id="ARBA00022842"/>
    </source>
</evidence>
<dbReference type="PANTHER" id="PTHR30313">
    <property type="entry name" value="DNA PRIMASE"/>
    <property type="match status" value="1"/>
</dbReference>
<keyword evidence="4 14" id="KW-0808">Transferase</keyword>
<dbReference type="FunFam" id="3.90.580.10:FF:000001">
    <property type="entry name" value="DNA primase"/>
    <property type="match status" value="1"/>
</dbReference>
<dbReference type="EMBL" id="CADCTS010000107">
    <property type="protein sequence ID" value="CAA9293417.1"/>
    <property type="molecule type" value="Genomic_DNA"/>
</dbReference>
<organism evidence="14">
    <name type="scientific">uncultured Friedmanniella sp</name>
    <dbReference type="NCBI Taxonomy" id="335381"/>
    <lineage>
        <taxon>Bacteria</taxon>
        <taxon>Bacillati</taxon>
        <taxon>Actinomycetota</taxon>
        <taxon>Actinomycetes</taxon>
        <taxon>Propionibacteriales</taxon>
        <taxon>Nocardioidaceae</taxon>
        <taxon>Friedmanniella</taxon>
        <taxon>environmental samples</taxon>
    </lineage>
</organism>
<evidence type="ECO:0000259" key="13">
    <source>
        <dbReference type="SMART" id="SM00400"/>
    </source>
</evidence>
<dbReference type="GO" id="GO:0000428">
    <property type="term" value="C:DNA-directed RNA polymerase complex"/>
    <property type="evidence" value="ECO:0007669"/>
    <property type="project" value="UniProtKB-KW"/>
</dbReference>
<proteinExistence type="predicted"/>
<evidence type="ECO:0000256" key="5">
    <source>
        <dbReference type="ARBA" id="ARBA00022695"/>
    </source>
</evidence>
<dbReference type="EC" id="2.7.7.-" evidence="14"/>
<dbReference type="GO" id="GO:0005737">
    <property type="term" value="C:cytoplasm"/>
    <property type="evidence" value="ECO:0007669"/>
    <property type="project" value="TreeGrafter"/>
</dbReference>
<keyword evidence="11" id="KW-0238">DNA-binding</keyword>